<evidence type="ECO:0000256" key="1">
    <source>
        <dbReference type="SAM" id="MobiDB-lite"/>
    </source>
</evidence>
<feature type="compositionally biased region" description="Gly residues" evidence="1">
    <location>
        <begin position="178"/>
        <end position="194"/>
    </location>
</feature>
<organism evidence="3 4">
    <name type="scientific">Aureococcus anophagefferens</name>
    <name type="common">Harmful bloom alga</name>
    <dbReference type="NCBI Taxonomy" id="44056"/>
    <lineage>
        <taxon>Eukaryota</taxon>
        <taxon>Sar</taxon>
        <taxon>Stramenopiles</taxon>
        <taxon>Ochrophyta</taxon>
        <taxon>Pelagophyceae</taxon>
        <taxon>Pelagomonadales</taxon>
        <taxon>Pelagomonadaceae</taxon>
        <taxon>Aureococcus</taxon>
    </lineage>
</organism>
<protein>
    <submittedName>
        <fullName evidence="3">Uncharacterized protein</fullName>
    </submittedName>
</protein>
<dbReference type="EMBL" id="JBBJCI010000034">
    <property type="protein sequence ID" value="KAK7253644.1"/>
    <property type="molecule type" value="Genomic_DNA"/>
</dbReference>
<comment type="caution">
    <text evidence="3">The sequence shown here is derived from an EMBL/GenBank/DDBJ whole genome shotgun (WGS) entry which is preliminary data.</text>
</comment>
<gene>
    <name evidence="3" type="ORF">SO694_00002133</name>
</gene>
<feature type="chain" id="PRO_5045398357" evidence="2">
    <location>
        <begin position="26"/>
        <end position="245"/>
    </location>
</feature>
<accession>A0ABR1GC28</accession>
<evidence type="ECO:0000313" key="4">
    <source>
        <dbReference type="Proteomes" id="UP001363151"/>
    </source>
</evidence>
<dbReference type="Proteomes" id="UP001363151">
    <property type="component" value="Unassembled WGS sequence"/>
</dbReference>
<sequence length="245" mass="25879">MRAPLANFGVLLSLIVAGGASRALAVKCSEITNRKVCKSAAYKKTCSWSKGKKKCKGKRKACGSLAKKNCRKSKYHNFCQWSFATEACRKVKCEEIDAKRDCKSKRVAGKRGCEWKDDACAVGSDSEDAPADSGAFEEDTDSGEFEDSDPDSDSRSDSDSGSGSDSGAVDCDELARGDTGGDTASGGQLDGGMGAIVIGSGCTFTTTQAPADGDRSEHEGFPGRRLADARRAAPPLVKERQPPVR</sequence>
<evidence type="ECO:0000256" key="2">
    <source>
        <dbReference type="SAM" id="SignalP"/>
    </source>
</evidence>
<feature type="compositionally biased region" description="Low complexity" evidence="1">
    <location>
        <begin position="159"/>
        <end position="169"/>
    </location>
</feature>
<name>A0ABR1GC28_AURAN</name>
<keyword evidence="4" id="KW-1185">Reference proteome</keyword>
<keyword evidence="2" id="KW-0732">Signal</keyword>
<evidence type="ECO:0000313" key="3">
    <source>
        <dbReference type="EMBL" id="KAK7253644.1"/>
    </source>
</evidence>
<feature type="region of interest" description="Disordered" evidence="1">
    <location>
        <begin position="122"/>
        <end position="245"/>
    </location>
</feature>
<reference evidence="3 4" key="1">
    <citation type="submission" date="2024-03" db="EMBL/GenBank/DDBJ databases">
        <title>Aureococcus anophagefferens CCMP1851 and Kratosvirus quantuckense: Draft genome of a second virus-susceptible host strain in the model system.</title>
        <authorList>
            <person name="Chase E."/>
            <person name="Truchon A.R."/>
            <person name="Schepens W."/>
            <person name="Wilhelm S.W."/>
        </authorList>
    </citation>
    <scope>NUCLEOTIDE SEQUENCE [LARGE SCALE GENOMIC DNA]</scope>
    <source>
        <strain evidence="3 4">CCMP1851</strain>
    </source>
</reference>
<feature type="compositionally biased region" description="Acidic residues" evidence="1">
    <location>
        <begin position="125"/>
        <end position="151"/>
    </location>
</feature>
<feature type="compositionally biased region" description="Basic and acidic residues" evidence="1">
    <location>
        <begin position="212"/>
        <end position="245"/>
    </location>
</feature>
<proteinExistence type="predicted"/>
<feature type="signal peptide" evidence="2">
    <location>
        <begin position="1"/>
        <end position="25"/>
    </location>
</feature>